<reference evidence="1" key="2">
    <citation type="submission" date="2023-06" db="EMBL/GenBank/DDBJ databases">
        <title>Genome assembly of Pristionchus species.</title>
        <authorList>
            <person name="Yoshida K."/>
            <person name="Sommer R.J."/>
        </authorList>
    </citation>
    <scope>NUCLEOTIDE SEQUENCE</scope>
    <source>
        <strain evidence="1 3">RS5460</strain>
    </source>
</reference>
<evidence type="ECO:0000313" key="3">
    <source>
        <dbReference type="Proteomes" id="UP001328107"/>
    </source>
</evidence>
<comment type="caution">
    <text evidence="1">The sequence shown here is derived from an EMBL/GenBank/DDBJ whole genome shotgun (WGS) entry which is preliminary data.</text>
</comment>
<dbReference type="EMBL" id="BTRK01000004">
    <property type="protein sequence ID" value="GMR50766.1"/>
    <property type="molecule type" value="Genomic_DNA"/>
</dbReference>
<dbReference type="Proteomes" id="UP001328107">
    <property type="component" value="Unassembled WGS sequence"/>
</dbReference>
<dbReference type="AlphaFoldDB" id="A0AAN5C7P9"/>
<organism evidence="1 3">
    <name type="scientific">Pristionchus mayeri</name>
    <dbReference type="NCBI Taxonomy" id="1317129"/>
    <lineage>
        <taxon>Eukaryota</taxon>
        <taxon>Metazoa</taxon>
        <taxon>Ecdysozoa</taxon>
        <taxon>Nematoda</taxon>
        <taxon>Chromadorea</taxon>
        <taxon>Rhabditida</taxon>
        <taxon>Rhabditina</taxon>
        <taxon>Diplogasteromorpha</taxon>
        <taxon>Diplogasteroidea</taxon>
        <taxon>Neodiplogasteridae</taxon>
        <taxon>Pristionchus</taxon>
    </lineage>
</organism>
<gene>
    <name evidence="1" type="ORF">PMAYCL1PPCAC_10773</name>
    <name evidence="2" type="ORF">PMAYCL1PPCAC_20961</name>
</gene>
<feature type="non-terminal residue" evidence="1">
    <location>
        <position position="1"/>
    </location>
</feature>
<sequence length="225" mass="24891">DFEKGLSNALNAIFPNTVISRCAFHYFKAVYSKLQSIGLSPLYGTPAYRNYFKSAMALAFVDPLDVPSYFDKLKEEALDNLPIASIGDSKRFFEYLEATYVGSLAPNGIRRTPQYPITTWNVYHRVLNGQQIGNSTIEGYNSKLKAVPANSSAQKVAEILLEHQQSYSSKLTAATSLQLTLAQTYPQKPTSAKVHSQRKTAISNGSLGKSEIDHLFALCAYVHVI</sequence>
<accession>A0AAN5C7P9</accession>
<name>A0AAN5C7P9_9BILA</name>
<keyword evidence="3" id="KW-1185">Reference proteome</keyword>
<proteinExistence type="predicted"/>
<evidence type="ECO:0000313" key="2">
    <source>
        <dbReference type="EMBL" id="GMR50766.1"/>
    </source>
</evidence>
<evidence type="ECO:0008006" key="4">
    <source>
        <dbReference type="Google" id="ProtNLM"/>
    </source>
</evidence>
<dbReference type="EMBL" id="BTRK01000003">
    <property type="protein sequence ID" value="GMR40578.1"/>
    <property type="molecule type" value="Genomic_DNA"/>
</dbReference>
<reference evidence="3" key="1">
    <citation type="submission" date="2022-10" db="EMBL/GenBank/DDBJ databases">
        <title>Genome assembly of Pristionchus species.</title>
        <authorList>
            <person name="Yoshida K."/>
            <person name="Sommer R.J."/>
        </authorList>
    </citation>
    <scope>NUCLEOTIDE SEQUENCE [LARGE SCALE GENOMIC DNA]</scope>
    <source>
        <strain evidence="3">RS5460</strain>
    </source>
</reference>
<evidence type="ECO:0000313" key="1">
    <source>
        <dbReference type="EMBL" id="GMR40578.1"/>
    </source>
</evidence>
<protein>
    <recommendedName>
        <fullName evidence="4">MULE transposase domain-containing protein</fullName>
    </recommendedName>
</protein>